<reference evidence="2" key="2">
    <citation type="submission" date="2016-10" db="EMBL/GenBank/DDBJ databases">
        <authorList>
            <person name="de Groot N.N."/>
        </authorList>
    </citation>
    <scope>NUCLEOTIDE SEQUENCE [LARGE SCALE GENOMIC DNA]</scope>
    <source>
        <strain evidence="2">ATCC 20501</strain>
    </source>
</reference>
<dbReference type="AlphaFoldDB" id="A0A1H5XXM3"/>
<dbReference type="EMBL" id="FOME01000019">
    <property type="protein sequence ID" value="SFF10465.1"/>
    <property type="molecule type" value="Genomic_DNA"/>
</dbReference>
<evidence type="ECO:0000313" key="5">
    <source>
        <dbReference type="Proteomes" id="UP000236729"/>
    </source>
</evidence>
<evidence type="ECO:0000313" key="3">
    <source>
        <dbReference type="EMBL" id="SFF10465.1"/>
    </source>
</evidence>
<dbReference type="GO" id="GO:0006825">
    <property type="term" value="P:copper ion transport"/>
    <property type="evidence" value="ECO:0007669"/>
    <property type="project" value="InterPro"/>
</dbReference>
<dbReference type="Proteomes" id="UP000236729">
    <property type="component" value="Unassembled WGS sequence"/>
</dbReference>
<reference evidence="4 5" key="1">
    <citation type="submission" date="2016-10" db="EMBL/GenBank/DDBJ databases">
        <authorList>
            <person name="Varghese N."/>
            <person name="Submissions S."/>
        </authorList>
    </citation>
    <scope>NUCLEOTIDE SEQUENCE [LARGE SCALE GENOMIC DNA]</scope>
    <source>
        <strain evidence="5">ATCC 20501</strain>
        <strain evidence="3 4">CGMCC 4.3529</strain>
    </source>
</reference>
<evidence type="ECO:0000259" key="1">
    <source>
        <dbReference type="PROSITE" id="PS50846"/>
    </source>
</evidence>
<name>A0A1H5XXM3_9PSEU</name>
<dbReference type="RefSeq" id="WP_093146874.1">
    <property type="nucleotide sequence ID" value="NZ_FNVB01000002.1"/>
</dbReference>
<dbReference type="InterPro" id="IPR036163">
    <property type="entry name" value="HMA_dom_sf"/>
</dbReference>
<dbReference type="CDD" id="cd00371">
    <property type="entry name" value="HMA"/>
    <property type="match status" value="1"/>
</dbReference>
<dbReference type="SMR" id="A0A1H5XXM3"/>
<accession>A0A1I2FYI5</accession>
<dbReference type="GO" id="GO:0005507">
    <property type="term" value="F:copper ion binding"/>
    <property type="evidence" value="ECO:0007669"/>
    <property type="project" value="InterPro"/>
</dbReference>
<dbReference type="Proteomes" id="UP000199690">
    <property type="component" value="Unassembled WGS sequence"/>
</dbReference>
<feature type="domain" description="HMA" evidence="1">
    <location>
        <begin position="2"/>
        <end position="67"/>
    </location>
</feature>
<dbReference type="PRINTS" id="PR00944">
    <property type="entry name" value="CUEXPORT"/>
</dbReference>
<keyword evidence="4" id="KW-1185">Reference proteome</keyword>
<evidence type="ECO:0000313" key="2">
    <source>
        <dbReference type="EMBL" id="SEG16393.1"/>
    </source>
</evidence>
<proteinExistence type="predicted"/>
<dbReference type="InterPro" id="IPR000428">
    <property type="entry name" value="Cu-bd"/>
</dbReference>
<dbReference type="Pfam" id="PF00403">
    <property type="entry name" value="HMA"/>
    <property type="match status" value="1"/>
</dbReference>
<dbReference type="Gene3D" id="3.30.70.100">
    <property type="match status" value="1"/>
</dbReference>
<evidence type="ECO:0000313" key="4">
    <source>
        <dbReference type="Proteomes" id="UP000199690"/>
    </source>
</evidence>
<accession>A0A1H5XXM3</accession>
<dbReference type="EMBL" id="FNVB01000002">
    <property type="protein sequence ID" value="SEG16393.1"/>
    <property type="molecule type" value="Genomic_DNA"/>
</dbReference>
<organism evidence="2 5">
    <name type="scientific">Saccharopolyspora kobensis</name>
    <dbReference type="NCBI Taxonomy" id="146035"/>
    <lineage>
        <taxon>Bacteria</taxon>
        <taxon>Bacillati</taxon>
        <taxon>Actinomycetota</taxon>
        <taxon>Actinomycetes</taxon>
        <taxon>Pseudonocardiales</taxon>
        <taxon>Pseudonocardiaceae</taxon>
        <taxon>Saccharopolyspora</taxon>
    </lineage>
</organism>
<gene>
    <name evidence="2" type="ORF">SAMN02982929_01675</name>
    <name evidence="3" type="ORF">SAMN05216506_11967</name>
</gene>
<dbReference type="InterPro" id="IPR006121">
    <property type="entry name" value="HMA_dom"/>
</dbReference>
<sequence length="68" mass="6758">MAQATFVVKGMTCSGCMTKVTNAVTGVAGVSDVDVDISSGELTVTGESAVDTEAVRRAVGDAGYEIAG</sequence>
<dbReference type="PROSITE" id="PS50846">
    <property type="entry name" value="HMA_2"/>
    <property type="match status" value="1"/>
</dbReference>
<dbReference type="SUPFAM" id="SSF55008">
    <property type="entry name" value="HMA, heavy metal-associated domain"/>
    <property type="match status" value="1"/>
</dbReference>
<protein>
    <submittedName>
        <fullName evidence="2">Copper chaperone CopZ</fullName>
    </submittedName>
</protein>